<dbReference type="GO" id="GO:0016779">
    <property type="term" value="F:nucleotidyltransferase activity"/>
    <property type="evidence" value="ECO:0007669"/>
    <property type="project" value="UniProtKB-KW"/>
</dbReference>
<dbReference type="Proteomes" id="UP000268684">
    <property type="component" value="Chromosome I"/>
</dbReference>
<keyword evidence="3" id="KW-0548">Nucleotidyltransferase</keyword>
<reference evidence="9 10" key="1">
    <citation type="submission" date="2017-11" db="EMBL/GenBank/DDBJ databases">
        <authorList>
            <person name="Seth-Smith MB H."/>
        </authorList>
    </citation>
    <scope>NUCLEOTIDE SEQUENCE [LARGE SCALE GENOMIC DNA]</scope>
    <source>
        <strain evidence="9">E</strain>
    </source>
</reference>
<dbReference type="InterPro" id="IPR004821">
    <property type="entry name" value="Cyt_trans-like"/>
</dbReference>
<dbReference type="SUPFAM" id="SSF52374">
    <property type="entry name" value="Nucleotidylyl transferase"/>
    <property type="match status" value="1"/>
</dbReference>
<keyword evidence="10" id="KW-1185">Reference proteome</keyword>
<dbReference type="InterPro" id="IPR011914">
    <property type="entry name" value="RfaE_dom_II"/>
</dbReference>
<dbReference type="NCBIfam" id="TIGR00125">
    <property type="entry name" value="cyt_tran_rel"/>
    <property type="match status" value="1"/>
</dbReference>
<keyword evidence="5" id="KW-0067">ATP-binding</keyword>
<accession>A0AAJ5NC17</accession>
<protein>
    <recommendedName>
        <fullName evidence="1">D-glycero-beta-D-manno-heptose 1-phosphate adenylyltransferase</fullName>
        <ecNumber evidence="1">2.7.7.70</ecNumber>
    </recommendedName>
</protein>
<proteinExistence type="predicted"/>
<keyword evidence="4" id="KW-0547">Nucleotide-binding</keyword>
<evidence type="ECO:0000313" key="10">
    <source>
        <dbReference type="Proteomes" id="UP000268684"/>
    </source>
</evidence>
<keyword evidence="2" id="KW-0808">Transferase</keyword>
<evidence type="ECO:0000256" key="7">
    <source>
        <dbReference type="ARBA" id="ARBA00047428"/>
    </source>
</evidence>
<evidence type="ECO:0000256" key="3">
    <source>
        <dbReference type="ARBA" id="ARBA00022695"/>
    </source>
</evidence>
<feature type="domain" description="Cytidyltransferase-like" evidence="8">
    <location>
        <begin position="64"/>
        <end position="169"/>
    </location>
</feature>
<evidence type="ECO:0000259" key="8">
    <source>
        <dbReference type="Pfam" id="PF01467"/>
    </source>
</evidence>
<evidence type="ECO:0000256" key="4">
    <source>
        <dbReference type="ARBA" id="ARBA00022741"/>
    </source>
</evidence>
<evidence type="ECO:0000256" key="1">
    <source>
        <dbReference type="ARBA" id="ARBA00012519"/>
    </source>
</evidence>
<dbReference type="GO" id="GO:0005524">
    <property type="term" value="F:ATP binding"/>
    <property type="evidence" value="ECO:0007669"/>
    <property type="project" value="UniProtKB-KW"/>
</dbReference>
<sequence>MKPARPVRRAFYLVPPHGAVVPSPRTAVSFISPIFIMSATFERKLITRDALVALRASLSSPVVFTNGVFDILHRGHVTYLADAKALGACLIVGVNSDASVRMLGKGDDRPINREADRAALLAALESVDWVVTFEEKTPVSLIEAVRPDILVKGGDYDMDALPESALVRGWGGRALAIPFEHDRSTTALLKKVRAQQS</sequence>
<dbReference type="NCBIfam" id="TIGR02199">
    <property type="entry name" value="rfaE_dom_II"/>
    <property type="match status" value="1"/>
</dbReference>
<dbReference type="GO" id="GO:0005975">
    <property type="term" value="P:carbohydrate metabolic process"/>
    <property type="evidence" value="ECO:0007669"/>
    <property type="project" value="InterPro"/>
</dbReference>
<name>A0AAJ5NC17_9BURK</name>
<comment type="catalytic activity">
    <reaction evidence="7">
        <text>D-glycero-beta-D-manno-heptose 1-phosphate + ATP + H(+) = ADP-D-glycero-beta-D-manno-heptose + diphosphate</text>
        <dbReference type="Rhea" id="RHEA:27465"/>
        <dbReference type="ChEBI" id="CHEBI:15378"/>
        <dbReference type="ChEBI" id="CHEBI:30616"/>
        <dbReference type="ChEBI" id="CHEBI:33019"/>
        <dbReference type="ChEBI" id="CHEBI:59967"/>
        <dbReference type="ChEBI" id="CHEBI:61593"/>
        <dbReference type="EC" id="2.7.7.70"/>
    </reaction>
</comment>
<gene>
    <name evidence="9" type="primary">hldE_1</name>
    <name evidence="9" type="ORF">BSTAB16_2744</name>
</gene>
<dbReference type="InterPro" id="IPR014729">
    <property type="entry name" value="Rossmann-like_a/b/a_fold"/>
</dbReference>
<evidence type="ECO:0000256" key="6">
    <source>
        <dbReference type="ARBA" id="ARBA00023277"/>
    </source>
</evidence>
<keyword evidence="6" id="KW-0119">Carbohydrate metabolism</keyword>
<dbReference type="Pfam" id="PF01467">
    <property type="entry name" value="CTP_transf_like"/>
    <property type="match status" value="1"/>
</dbReference>
<dbReference type="AlphaFoldDB" id="A0AAJ5NC17"/>
<dbReference type="GO" id="GO:0016773">
    <property type="term" value="F:phosphotransferase activity, alcohol group as acceptor"/>
    <property type="evidence" value="ECO:0007669"/>
    <property type="project" value="InterPro"/>
</dbReference>
<dbReference type="EC" id="2.7.7.70" evidence="1"/>
<evidence type="ECO:0000313" key="9">
    <source>
        <dbReference type="EMBL" id="VBB12578.1"/>
    </source>
</evidence>
<organism evidence="9 10">
    <name type="scientific">Burkholderia stabilis</name>
    <dbReference type="NCBI Taxonomy" id="95485"/>
    <lineage>
        <taxon>Bacteria</taxon>
        <taxon>Pseudomonadati</taxon>
        <taxon>Pseudomonadota</taxon>
        <taxon>Betaproteobacteria</taxon>
        <taxon>Burkholderiales</taxon>
        <taxon>Burkholderiaceae</taxon>
        <taxon>Burkholderia</taxon>
        <taxon>Burkholderia cepacia complex</taxon>
    </lineage>
</organism>
<evidence type="ECO:0000256" key="2">
    <source>
        <dbReference type="ARBA" id="ARBA00022679"/>
    </source>
</evidence>
<evidence type="ECO:0000256" key="5">
    <source>
        <dbReference type="ARBA" id="ARBA00022840"/>
    </source>
</evidence>
<dbReference type="PANTHER" id="PTHR43793">
    <property type="entry name" value="FAD SYNTHASE"/>
    <property type="match status" value="1"/>
</dbReference>
<dbReference type="InterPro" id="IPR050385">
    <property type="entry name" value="Archaeal_FAD_synthase"/>
</dbReference>
<dbReference type="Gene3D" id="3.40.50.620">
    <property type="entry name" value="HUPs"/>
    <property type="match status" value="1"/>
</dbReference>
<dbReference type="PANTHER" id="PTHR43793:SF2">
    <property type="entry name" value="BIFUNCTIONAL PROTEIN HLDE"/>
    <property type="match status" value="1"/>
</dbReference>
<dbReference type="EMBL" id="LR025742">
    <property type="protein sequence ID" value="VBB12578.1"/>
    <property type="molecule type" value="Genomic_DNA"/>
</dbReference>